<sequence>MKKRLLVLSLSVVACSAHSNQVTNYEQAGNLAATNPLTCVSATSVGPKSSAADIAAGARECADQSNYNQAAELIMVASAYAHFDTQRVVDNTSHGALTALFGKEFGSLPETEKHAVFSSIEALDKNPTRKGELCSFLVSAQPPSYFPDYMIAHGMGVTGEPLMQNFDADDAWARSMSFIKCDS</sequence>
<dbReference type="RefSeq" id="WP_076460714.1">
    <property type="nucleotide sequence ID" value="NZ_FTMN01000001.1"/>
</dbReference>
<dbReference type="eggNOG" id="ENOG5032TI7">
    <property type="taxonomic scope" value="Bacteria"/>
</dbReference>
<accession>A0A1N6NWU2</accession>
<gene>
    <name evidence="2" type="ORF">SAMN05421647_101617</name>
</gene>
<keyword evidence="1" id="KW-0732">Signal</keyword>
<proteinExistence type="predicted"/>
<feature type="signal peptide" evidence="1">
    <location>
        <begin position="1"/>
        <end position="19"/>
    </location>
</feature>
<keyword evidence="3" id="KW-1185">Reference proteome</keyword>
<evidence type="ECO:0000256" key="1">
    <source>
        <dbReference type="SAM" id="SignalP"/>
    </source>
</evidence>
<evidence type="ECO:0008006" key="4">
    <source>
        <dbReference type="Google" id="ProtNLM"/>
    </source>
</evidence>
<name>A0A1N6NWU2_9GAMM</name>
<protein>
    <recommendedName>
        <fullName evidence="4">Lipoprotein</fullName>
    </recommendedName>
</protein>
<evidence type="ECO:0000313" key="2">
    <source>
        <dbReference type="EMBL" id="SIP96584.1"/>
    </source>
</evidence>
<organism evidence="2 3">
    <name type="scientific">Marinobacterium stanieri</name>
    <dbReference type="NCBI Taxonomy" id="49186"/>
    <lineage>
        <taxon>Bacteria</taxon>
        <taxon>Pseudomonadati</taxon>
        <taxon>Pseudomonadota</taxon>
        <taxon>Gammaproteobacteria</taxon>
        <taxon>Oceanospirillales</taxon>
        <taxon>Oceanospirillaceae</taxon>
        <taxon>Marinobacterium</taxon>
    </lineage>
</organism>
<dbReference type="EMBL" id="FTMN01000001">
    <property type="protein sequence ID" value="SIP96584.1"/>
    <property type="molecule type" value="Genomic_DNA"/>
</dbReference>
<reference evidence="2 3" key="1">
    <citation type="submission" date="2017-01" db="EMBL/GenBank/DDBJ databases">
        <authorList>
            <person name="Mah S.A."/>
            <person name="Swanson W.J."/>
            <person name="Moy G.W."/>
            <person name="Vacquier V.D."/>
        </authorList>
    </citation>
    <scope>NUCLEOTIDE SEQUENCE [LARGE SCALE GENOMIC DNA]</scope>
    <source>
        <strain evidence="2 3">DSM 7027</strain>
    </source>
</reference>
<feature type="chain" id="PRO_5012207349" description="Lipoprotein" evidence="1">
    <location>
        <begin position="20"/>
        <end position="183"/>
    </location>
</feature>
<evidence type="ECO:0000313" key="3">
    <source>
        <dbReference type="Proteomes" id="UP000186895"/>
    </source>
</evidence>
<dbReference type="Proteomes" id="UP000186895">
    <property type="component" value="Unassembled WGS sequence"/>
</dbReference>
<dbReference type="AlphaFoldDB" id="A0A1N6NWU2"/>
<dbReference type="PROSITE" id="PS51257">
    <property type="entry name" value="PROKAR_LIPOPROTEIN"/>
    <property type="match status" value="1"/>
</dbReference>